<dbReference type="InterPro" id="IPR004883">
    <property type="entry name" value="LOB"/>
</dbReference>
<name>A0A6A5M7R2_LUPAL</name>
<evidence type="ECO:0000256" key="1">
    <source>
        <dbReference type="ARBA" id="ARBA00005474"/>
    </source>
</evidence>
<dbReference type="OrthoDB" id="10484916at2759"/>
<dbReference type="Pfam" id="PF03195">
    <property type="entry name" value="LOB"/>
    <property type="match status" value="1"/>
</dbReference>
<dbReference type="GO" id="GO:0045893">
    <property type="term" value="P:positive regulation of DNA-templated transcription"/>
    <property type="evidence" value="ECO:0007669"/>
    <property type="project" value="TreeGrafter"/>
</dbReference>
<evidence type="ECO:0000313" key="2">
    <source>
        <dbReference type="EMBL" id="KAE9603227.1"/>
    </source>
</evidence>
<dbReference type="PROSITE" id="PS50891">
    <property type="entry name" value="LOB"/>
    <property type="match status" value="1"/>
</dbReference>
<accession>A0A6A5M7R2</accession>
<gene>
    <name evidence="2" type="ORF">Lalb_Chr12g0208301</name>
</gene>
<protein>
    <submittedName>
        <fullName evidence="2">Putative transcription factor AS2-LOB family</fullName>
    </submittedName>
</protein>
<sequence>MSMNSSSNARGDRRNNVGGGNGGGCGPCGACKFLRRKCLPTCIFAPYFDPENGANHFASVHKIFGASNVSKLLNTIPMHMRSDAVLTIVYEAQARMRDPIYGCVSHIFTLQQQITTLQNELSYLQAQLLELPQPPPPLQQAAMAAAMPATYDLSTLFDPMAQQSPRNMMQQRAMDLRYQYVGATTLPSASASGGGGGGGGSGVISYVGGGGSGVNASGVGNGVNASGVGNGVSSGGGAASGVVNGVGVGGGGGDFHSLARELLHRIGNATVAVAPGVAGTSAK</sequence>
<dbReference type="Proteomes" id="UP000447434">
    <property type="component" value="Chromosome 12"/>
</dbReference>
<comment type="similarity">
    <text evidence="1">Belongs to the LOB domain-containing protein family.</text>
</comment>
<dbReference type="PANTHER" id="PTHR31529">
    <property type="entry name" value="LOB DOMAIN CONTAINING PROTEIN"/>
    <property type="match status" value="1"/>
</dbReference>
<dbReference type="GO" id="GO:0009755">
    <property type="term" value="P:hormone-mediated signaling pathway"/>
    <property type="evidence" value="ECO:0007669"/>
    <property type="project" value="TreeGrafter"/>
</dbReference>
<comment type="caution">
    <text evidence="2">The sequence shown here is derived from an EMBL/GenBank/DDBJ whole genome shotgun (WGS) entry which is preliminary data.</text>
</comment>
<reference evidence="3" key="1">
    <citation type="journal article" date="2020" name="Nat. Commun.">
        <title>Genome sequence of the cluster root forming white lupin.</title>
        <authorList>
            <person name="Hufnagel B."/>
            <person name="Marques A."/>
            <person name="Soriano A."/>
            <person name="Marques L."/>
            <person name="Divol F."/>
            <person name="Doumas P."/>
            <person name="Sallet E."/>
            <person name="Mancinotti D."/>
            <person name="Carrere S."/>
            <person name="Marande W."/>
            <person name="Arribat S."/>
            <person name="Keller J."/>
            <person name="Huneau C."/>
            <person name="Blein T."/>
            <person name="Aime D."/>
            <person name="Laguerre M."/>
            <person name="Taylor J."/>
            <person name="Schubert V."/>
            <person name="Nelson M."/>
            <person name="Geu-Flores F."/>
            <person name="Crespi M."/>
            <person name="Gallardo-Guerrero K."/>
            <person name="Delaux P.-M."/>
            <person name="Salse J."/>
            <person name="Berges H."/>
            <person name="Guyot R."/>
            <person name="Gouzy J."/>
            <person name="Peret B."/>
        </authorList>
    </citation>
    <scope>NUCLEOTIDE SEQUENCE [LARGE SCALE GENOMIC DNA]</scope>
    <source>
        <strain evidence="3">cv. Amiga</strain>
    </source>
</reference>
<dbReference type="PANTHER" id="PTHR31529:SF4">
    <property type="entry name" value="LOB DOMAIN-CONTAINING PROTEIN 30"/>
    <property type="match status" value="1"/>
</dbReference>
<dbReference type="AlphaFoldDB" id="A0A6A5M7R2"/>
<proteinExistence type="inferred from homology"/>
<dbReference type="GO" id="GO:0005634">
    <property type="term" value="C:nucleus"/>
    <property type="evidence" value="ECO:0007669"/>
    <property type="project" value="TreeGrafter"/>
</dbReference>
<keyword evidence="3" id="KW-1185">Reference proteome</keyword>
<dbReference type="EMBL" id="WOCE01000012">
    <property type="protein sequence ID" value="KAE9603227.1"/>
    <property type="molecule type" value="Genomic_DNA"/>
</dbReference>
<evidence type="ECO:0000313" key="3">
    <source>
        <dbReference type="Proteomes" id="UP000447434"/>
    </source>
</evidence>
<organism evidence="2 3">
    <name type="scientific">Lupinus albus</name>
    <name type="common">White lupine</name>
    <name type="synonym">Lupinus termis</name>
    <dbReference type="NCBI Taxonomy" id="3870"/>
    <lineage>
        <taxon>Eukaryota</taxon>
        <taxon>Viridiplantae</taxon>
        <taxon>Streptophyta</taxon>
        <taxon>Embryophyta</taxon>
        <taxon>Tracheophyta</taxon>
        <taxon>Spermatophyta</taxon>
        <taxon>Magnoliopsida</taxon>
        <taxon>eudicotyledons</taxon>
        <taxon>Gunneridae</taxon>
        <taxon>Pentapetalae</taxon>
        <taxon>rosids</taxon>
        <taxon>fabids</taxon>
        <taxon>Fabales</taxon>
        <taxon>Fabaceae</taxon>
        <taxon>Papilionoideae</taxon>
        <taxon>50 kb inversion clade</taxon>
        <taxon>genistoids sensu lato</taxon>
        <taxon>core genistoids</taxon>
        <taxon>Genisteae</taxon>
        <taxon>Lupinus</taxon>
    </lineage>
</organism>